<feature type="region of interest" description="Disordered" evidence="1">
    <location>
        <begin position="99"/>
        <end position="135"/>
    </location>
</feature>
<feature type="compositionally biased region" description="Basic and acidic residues" evidence="1">
    <location>
        <begin position="1333"/>
        <end position="1359"/>
    </location>
</feature>
<feature type="compositionally biased region" description="Basic and acidic residues" evidence="1">
    <location>
        <begin position="1488"/>
        <end position="1501"/>
    </location>
</feature>
<evidence type="ECO:0000256" key="1">
    <source>
        <dbReference type="SAM" id="MobiDB-lite"/>
    </source>
</evidence>
<gene>
    <name evidence="2" type="ORF">NQ315_010802</name>
</gene>
<feature type="compositionally biased region" description="Basic and acidic residues" evidence="1">
    <location>
        <begin position="219"/>
        <end position="229"/>
    </location>
</feature>
<evidence type="ECO:0000313" key="3">
    <source>
        <dbReference type="Proteomes" id="UP001159042"/>
    </source>
</evidence>
<protein>
    <submittedName>
        <fullName evidence="2">Uncharacterized protein</fullName>
    </submittedName>
</protein>
<feature type="region of interest" description="Disordered" evidence="1">
    <location>
        <begin position="1482"/>
        <end position="1563"/>
    </location>
</feature>
<proteinExistence type="predicted"/>
<name>A0AAV8VAC0_9CUCU</name>
<evidence type="ECO:0000313" key="2">
    <source>
        <dbReference type="EMBL" id="KAJ8910856.1"/>
    </source>
</evidence>
<feature type="compositionally biased region" description="Low complexity" evidence="1">
    <location>
        <begin position="180"/>
        <end position="197"/>
    </location>
</feature>
<feature type="region of interest" description="Disordered" evidence="1">
    <location>
        <begin position="1317"/>
        <end position="1451"/>
    </location>
</feature>
<dbReference type="Proteomes" id="UP001159042">
    <property type="component" value="Unassembled WGS sequence"/>
</dbReference>
<feature type="compositionally biased region" description="Basic and acidic residues" evidence="1">
    <location>
        <begin position="1553"/>
        <end position="1563"/>
    </location>
</feature>
<feature type="compositionally biased region" description="Polar residues" evidence="1">
    <location>
        <begin position="198"/>
        <end position="214"/>
    </location>
</feature>
<sequence length="1602" mass="180739">MFMESQSYIHSTYIHICYLQVVDLRARTDADGALQQQARRQLEVFQSQIPGGHLQVIKTHTVSSSRWTNKAVTAIGDAGFGSKDFENLQLPLNPLDLSSQKSKASIGRSVSRRPPTRQRPRDPLSEPSNPIRNPHLTAATNLHRVSRLCHQIHETAVRQAFGKRSPPRPSISERQSGDGSVEIYEIESVSSSETSKSLNGHTNLSRTKSTSSDDIQVIPEKDSSTKSVEDLEDLEQLQNWRRTSKIRRSLQFPKQNKTTSTKPVDLPENSVSVRKIREDLEKGRRLNTALRNNSVDLEALDQILQSISSSSSIHSDKTDDTETEQAARKQKRSSFVTVESIQEVKGRLRRTSSPTSDIYKANGNDVDSDDGIVTEDTNINSKEMPVIEKSPNQSRVRSYVYGMEALLNKKPGLGTGSLESRTKIVNNTANSRNDDWYNRRKSYGFEQMHTHEEATNSISHKSKNLVESSTDSGICRSSEIVVVPTATKTNTYNDDTNHYSSDNSDADKGYDGRHVNGISSGQVKKMASTFNQEDKKLPHSKITNEEVTSLSNKFSHYKASNWSNNDEAELKSTTITIPIAKNNNVVDLFWNDQHEKEIKRHSIAVDESKYVLKSNENKFRRTSLALNDQFDDDSNGNRKPKKVEFCKTEVHFAAESGKVNIVATDEKPPPTQNFRRRRRIGGFVNEDYNKNGLPVLHFGDSSYEKTMFNVADDLTDIKTTGFNTVYEDVQPKVPSGYGVVTVNTSNINNEFLEDEKKEQNDNENIKGILKNKPIKPKPYHLGEAVPFSDTNSDEDNKNWGVKLKQVNDTPIWKSTVTVHNYYDKQPLNSMNDKEENQPEFQKLLKNLRPTKKIDYASDNDTKFSDNFSSIRVVPSLNDNRRSSWSVTDATKSTEDSLNTENKGYSTKVNFGDGETTVVETDGLYARERHPTWPRGDTSVKDSKHILNKGLVVRIGREDSASNHTVCSKMTTTQDTNNTTTTTKITIDLSPSPPTKTDDCFTYAKYKRSHDHTFKSTSLILNTIKDKNQTKYFPDKTGPDSNDKKENGIPQQLEALKKLYEDVHSDSDADKEVQLLMSSIAERDLNTCEDDNNSVVSGSWSRMKAFKNISQHFSRSNTKEAVMKHDLKLITKSEKDIKQRLTTNPITSPISSTGIGKPTSKYPISNKEEDLHPAVTTKKLSSPSLVGRSSHLYDYPEKTDMPPQTENAKQTPYKEFRSATDKKLQTKHINDNIVLRQPKKSEMTYFGINLSPKPVKKISQATNKCKQRLKSPEATKINTEPIYENLKEVKGKYSREFDASILDELTKAADQILQAVNGYTDEENQNRYSTEDEDIRRNGRNEKLDTISETKSWKQQETQKTKSKPANSKAKLKHTSSTSSVESLSRKKPVLSSVERKSTSIKAANENQRKKVEKNESSTTKSSTKARRLQRASSREALLQSHGSSSEDLAANVEVPVRKPRLIKKTKAIQLTVTNGLEIKKPASSSITRKKDESSNKTEDRVLSSLPEIRHKTAVSTIRSTTERSARDRTRHRSDDLKKIPHRKEGSRGATPSNREKEKSKSAALHKETVTHRISTAYVPVCRNRSRQMHARYQDTDCPCLCS</sequence>
<reference evidence="2 3" key="1">
    <citation type="journal article" date="2023" name="Insect Mol. Biol.">
        <title>Genome sequencing provides insights into the evolution of gene families encoding plant cell wall-degrading enzymes in longhorned beetles.</title>
        <authorList>
            <person name="Shin N.R."/>
            <person name="Okamura Y."/>
            <person name="Kirsch R."/>
            <person name="Pauchet Y."/>
        </authorList>
    </citation>
    <scope>NUCLEOTIDE SEQUENCE [LARGE SCALE GENOMIC DNA]</scope>
    <source>
        <strain evidence="2">EAD_L_NR</strain>
    </source>
</reference>
<feature type="compositionally biased region" description="Basic and acidic residues" evidence="1">
    <location>
        <begin position="1520"/>
        <end position="1546"/>
    </location>
</feature>
<keyword evidence="3" id="KW-1185">Reference proteome</keyword>
<accession>A0AAV8VAC0</accession>
<feature type="region of interest" description="Disordered" evidence="1">
    <location>
        <begin position="1174"/>
        <end position="1212"/>
    </location>
</feature>
<dbReference type="EMBL" id="JANEYG010000238">
    <property type="protein sequence ID" value="KAJ8910856.1"/>
    <property type="molecule type" value="Genomic_DNA"/>
</dbReference>
<feature type="region of interest" description="Disordered" evidence="1">
    <location>
        <begin position="346"/>
        <end position="372"/>
    </location>
</feature>
<feature type="region of interest" description="Disordered" evidence="1">
    <location>
        <begin position="879"/>
        <end position="908"/>
    </location>
</feature>
<organism evidence="2 3">
    <name type="scientific">Exocentrus adspersus</name>
    <dbReference type="NCBI Taxonomy" id="1586481"/>
    <lineage>
        <taxon>Eukaryota</taxon>
        <taxon>Metazoa</taxon>
        <taxon>Ecdysozoa</taxon>
        <taxon>Arthropoda</taxon>
        <taxon>Hexapoda</taxon>
        <taxon>Insecta</taxon>
        <taxon>Pterygota</taxon>
        <taxon>Neoptera</taxon>
        <taxon>Endopterygota</taxon>
        <taxon>Coleoptera</taxon>
        <taxon>Polyphaga</taxon>
        <taxon>Cucujiformia</taxon>
        <taxon>Chrysomeloidea</taxon>
        <taxon>Cerambycidae</taxon>
        <taxon>Lamiinae</taxon>
        <taxon>Acanthocinini</taxon>
        <taxon>Exocentrus</taxon>
    </lineage>
</organism>
<feature type="compositionally biased region" description="Basic and acidic residues" evidence="1">
    <location>
        <begin position="1406"/>
        <end position="1415"/>
    </location>
</feature>
<feature type="region of interest" description="Disordered" evidence="1">
    <location>
        <begin position="158"/>
        <end position="230"/>
    </location>
</feature>
<feature type="region of interest" description="Disordered" evidence="1">
    <location>
        <begin position="309"/>
        <end position="334"/>
    </location>
</feature>
<feature type="compositionally biased region" description="Polar residues" evidence="1">
    <location>
        <begin position="882"/>
        <end position="908"/>
    </location>
</feature>
<comment type="caution">
    <text evidence="2">The sequence shown here is derived from an EMBL/GenBank/DDBJ whole genome shotgun (WGS) entry which is preliminary data.</text>
</comment>